<evidence type="ECO:0000313" key="2">
    <source>
        <dbReference type="Proteomes" id="UP000615446"/>
    </source>
</evidence>
<sequence>MIYFDDGGSIGVNLIETFKSCNNVTTFFTLQVRHAEAYIGESELINGGIVKIFEFILYCHIEICEMGGGKNILIGVLTKVPELKKQDRNTIRHEPKKWNIIRSDLRSEPKEHWFA</sequence>
<comment type="caution">
    <text evidence="1">The sequence shown here is derived from an EMBL/GenBank/DDBJ whole genome shotgun (WGS) entry which is preliminary data.</text>
</comment>
<gene>
    <name evidence="1" type="ORF">RCL2_002218300</name>
</gene>
<reference evidence="1" key="1">
    <citation type="submission" date="2019-10" db="EMBL/GenBank/DDBJ databases">
        <title>Conservation and host-specific expression of non-tandemly repeated heterogenous ribosome RNA gene in arbuscular mycorrhizal fungi.</title>
        <authorList>
            <person name="Maeda T."/>
            <person name="Kobayashi Y."/>
            <person name="Nakagawa T."/>
            <person name="Ezawa T."/>
            <person name="Yamaguchi K."/>
            <person name="Bino T."/>
            <person name="Nishimoto Y."/>
            <person name="Shigenobu S."/>
            <person name="Kawaguchi M."/>
        </authorList>
    </citation>
    <scope>NUCLEOTIDE SEQUENCE</scope>
    <source>
        <strain evidence="1">HR1</strain>
    </source>
</reference>
<protein>
    <submittedName>
        <fullName evidence="1">Uncharacterized protein</fullName>
    </submittedName>
</protein>
<name>A0A8H3M2I2_9GLOM</name>
<dbReference type="AlphaFoldDB" id="A0A8H3M2I2"/>
<accession>A0A8H3M2I2</accession>
<dbReference type="EMBL" id="BLAL01000242">
    <property type="protein sequence ID" value="GES95519.1"/>
    <property type="molecule type" value="Genomic_DNA"/>
</dbReference>
<organism evidence="1 2">
    <name type="scientific">Rhizophagus clarus</name>
    <dbReference type="NCBI Taxonomy" id="94130"/>
    <lineage>
        <taxon>Eukaryota</taxon>
        <taxon>Fungi</taxon>
        <taxon>Fungi incertae sedis</taxon>
        <taxon>Mucoromycota</taxon>
        <taxon>Glomeromycotina</taxon>
        <taxon>Glomeromycetes</taxon>
        <taxon>Glomerales</taxon>
        <taxon>Glomeraceae</taxon>
        <taxon>Rhizophagus</taxon>
    </lineage>
</organism>
<proteinExistence type="predicted"/>
<dbReference type="Proteomes" id="UP000615446">
    <property type="component" value="Unassembled WGS sequence"/>
</dbReference>
<evidence type="ECO:0000313" key="1">
    <source>
        <dbReference type="EMBL" id="GES95519.1"/>
    </source>
</evidence>